<evidence type="ECO:0000313" key="2">
    <source>
        <dbReference type="EMBL" id="RVX44560.1"/>
    </source>
</evidence>
<dbReference type="EMBL" id="SAUN01000001">
    <property type="protein sequence ID" value="RVX44560.1"/>
    <property type="molecule type" value="Genomic_DNA"/>
</dbReference>
<feature type="transmembrane region" description="Helical" evidence="1">
    <location>
        <begin position="78"/>
        <end position="98"/>
    </location>
</feature>
<protein>
    <submittedName>
        <fullName evidence="2">Putative membrane protein DUF2142</fullName>
    </submittedName>
</protein>
<feature type="transmembrane region" description="Helical" evidence="1">
    <location>
        <begin position="182"/>
        <end position="207"/>
    </location>
</feature>
<keyword evidence="1" id="KW-1133">Transmembrane helix</keyword>
<feature type="transmembrane region" description="Helical" evidence="1">
    <location>
        <begin position="153"/>
        <end position="170"/>
    </location>
</feature>
<feature type="transmembrane region" description="Helical" evidence="1">
    <location>
        <begin position="129"/>
        <end position="147"/>
    </location>
</feature>
<evidence type="ECO:0000313" key="3">
    <source>
        <dbReference type="Proteomes" id="UP000284824"/>
    </source>
</evidence>
<reference evidence="2 3" key="1">
    <citation type="submission" date="2019-01" db="EMBL/GenBank/DDBJ databases">
        <title>Sequencing the genomes of 1000 actinobacteria strains.</title>
        <authorList>
            <person name="Klenk H.-P."/>
        </authorList>
    </citation>
    <scope>NUCLEOTIDE SEQUENCE [LARGE SCALE GENOMIC DNA]</scope>
    <source>
        <strain evidence="2 3">DSM 43925</strain>
    </source>
</reference>
<sequence length="488" mass="53360">MGGWPINAILWAIIAISPALAVTFLVWHYFDRSLLAYVPVWTDEVDYWHQVATFRAVGFAGGAYGVNEAEAKLAFLRFGSHGPAFPMLLAGISAIAGWRPFSVPLINLAVMGAAIFGYLALIRVGWVRAALTGALVLTFWPVMLYLATTMPETIHQGMAIVLAGLFFLLIRRGPTASRTPFIASVVVLTLACLLRPTWALLFVPLFFLRGATLTGRQLVRAALKGGFIVVAASGLFSLVSTPYPKLYSELIELTLNSPLTGVKLLLQNFWLNVQRLAESDWLELGLWAALLAIVAAAVVRVVRHLRQGTIDHDENCAAGAFHLLNLLPVTVLVIGMYDTVDSCDYRFLAPHVLLSALLALARSEHAIVIIALAANLALAGAFRAGFLELHQQHFLPATDPKTTALGRYIEYKPHASVWENTILFDFTNFVPGLVNVPAGVGLNLYAGLDHPIRSRYLLITKQAARSLGEDRLRLLTTTAKGNLYLRED</sequence>
<gene>
    <name evidence="2" type="ORF">EDD27_7302</name>
</gene>
<organism evidence="2 3">
    <name type="scientific">Nonomuraea polychroma</name>
    <dbReference type="NCBI Taxonomy" id="46176"/>
    <lineage>
        <taxon>Bacteria</taxon>
        <taxon>Bacillati</taxon>
        <taxon>Actinomycetota</taxon>
        <taxon>Actinomycetes</taxon>
        <taxon>Streptosporangiales</taxon>
        <taxon>Streptosporangiaceae</taxon>
        <taxon>Nonomuraea</taxon>
    </lineage>
</organism>
<feature type="transmembrane region" description="Helical" evidence="1">
    <location>
        <begin position="286"/>
        <end position="303"/>
    </location>
</feature>
<feature type="transmembrane region" description="Helical" evidence="1">
    <location>
        <begin position="219"/>
        <end position="239"/>
    </location>
</feature>
<evidence type="ECO:0000256" key="1">
    <source>
        <dbReference type="SAM" id="Phobius"/>
    </source>
</evidence>
<comment type="caution">
    <text evidence="2">The sequence shown here is derived from an EMBL/GenBank/DDBJ whole genome shotgun (WGS) entry which is preliminary data.</text>
</comment>
<keyword evidence="1" id="KW-0472">Membrane</keyword>
<feature type="transmembrane region" description="Helical" evidence="1">
    <location>
        <begin position="246"/>
        <end position="266"/>
    </location>
</feature>
<keyword evidence="1" id="KW-0812">Transmembrane</keyword>
<name>A0A438MFG3_9ACTN</name>
<feature type="transmembrane region" description="Helical" evidence="1">
    <location>
        <begin position="104"/>
        <end position="122"/>
    </location>
</feature>
<accession>A0A438MFG3</accession>
<dbReference type="Proteomes" id="UP000284824">
    <property type="component" value="Unassembled WGS sequence"/>
</dbReference>
<feature type="transmembrane region" description="Helical" evidence="1">
    <location>
        <begin position="7"/>
        <end position="27"/>
    </location>
</feature>
<proteinExistence type="predicted"/>
<keyword evidence="3" id="KW-1185">Reference proteome</keyword>
<feature type="transmembrane region" description="Helical" evidence="1">
    <location>
        <begin position="47"/>
        <end position="66"/>
    </location>
</feature>
<feature type="transmembrane region" description="Helical" evidence="1">
    <location>
        <begin position="366"/>
        <end position="386"/>
    </location>
</feature>
<dbReference type="AlphaFoldDB" id="A0A438MFG3"/>
<feature type="transmembrane region" description="Helical" evidence="1">
    <location>
        <begin position="315"/>
        <end position="337"/>
    </location>
</feature>